<feature type="region of interest" description="Disordered" evidence="1">
    <location>
        <begin position="1"/>
        <end position="115"/>
    </location>
</feature>
<keyword evidence="2" id="KW-0472">Membrane</keyword>
<feature type="transmembrane region" description="Helical" evidence="2">
    <location>
        <begin position="114"/>
        <end position="136"/>
    </location>
</feature>
<sequence>MVAGIGTASATADPGAVAPTTGSGTCLLPLPLPVLCDEPADDSWSGNAEPDDSWSSAPAPGDSWSSAPQPQDSWPSGPGPEESGHPWRPAGEDEHKVPRGHPATGGGGLAQNGAMWPFTLGGAALLTGAGLTGFAVRRRKSAA</sequence>
<gene>
    <name evidence="3" type="ORF">GCM10022419_017710</name>
</gene>
<keyword evidence="4" id="KW-1185">Reference proteome</keyword>
<keyword evidence="2" id="KW-1133">Transmembrane helix</keyword>
<accession>A0ABP6VQI6</accession>
<evidence type="ECO:0000313" key="4">
    <source>
        <dbReference type="Proteomes" id="UP001500630"/>
    </source>
</evidence>
<reference evidence="4" key="1">
    <citation type="journal article" date="2019" name="Int. J. Syst. Evol. Microbiol.">
        <title>The Global Catalogue of Microorganisms (GCM) 10K type strain sequencing project: providing services to taxonomists for standard genome sequencing and annotation.</title>
        <authorList>
            <consortium name="The Broad Institute Genomics Platform"/>
            <consortium name="The Broad Institute Genome Sequencing Center for Infectious Disease"/>
            <person name="Wu L."/>
            <person name="Ma J."/>
        </authorList>
    </citation>
    <scope>NUCLEOTIDE SEQUENCE [LARGE SCALE GENOMIC DNA]</scope>
    <source>
        <strain evidence="4">JCM 17326</strain>
    </source>
</reference>
<evidence type="ECO:0000313" key="3">
    <source>
        <dbReference type="EMBL" id="GAA3538204.1"/>
    </source>
</evidence>
<proteinExistence type="predicted"/>
<protein>
    <recommendedName>
        <fullName evidence="5">LPXTG cell wall anchor domain-containing protein</fullName>
    </recommendedName>
</protein>
<evidence type="ECO:0000256" key="1">
    <source>
        <dbReference type="SAM" id="MobiDB-lite"/>
    </source>
</evidence>
<feature type="compositionally biased region" description="Basic and acidic residues" evidence="1">
    <location>
        <begin position="82"/>
        <end position="97"/>
    </location>
</feature>
<evidence type="ECO:0000256" key="2">
    <source>
        <dbReference type="SAM" id="Phobius"/>
    </source>
</evidence>
<feature type="compositionally biased region" description="Polar residues" evidence="1">
    <location>
        <begin position="63"/>
        <end position="74"/>
    </location>
</feature>
<keyword evidence="2" id="KW-0812">Transmembrane</keyword>
<evidence type="ECO:0008006" key="5">
    <source>
        <dbReference type="Google" id="ProtNLM"/>
    </source>
</evidence>
<comment type="caution">
    <text evidence="3">The sequence shown here is derived from an EMBL/GenBank/DDBJ whole genome shotgun (WGS) entry which is preliminary data.</text>
</comment>
<dbReference type="Proteomes" id="UP001500630">
    <property type="component" value="Unassembled WGS sequence"/>
</dbReference>
<name>A0ABP6VQI6_9ACTN</name>
<organism evidence="3 4">
    <name type="scientific">Nonomuraea rosea</name>
    <dbReference type="NCBI Taxonomy" id="638574"/>
    <lineage>
        <taxon>Bacteria</taxon>
        <taxon>Bacillati</taxon>
        <taxon>Actinomycetota</taxon>
        <taxon>Actinomycetes</taxon>
        <taxon>Streptosporangiales</taxon>
        <taxon>Streptosporangiaceae</taxon>
        <taxon>Nonomuraea</taxon>
    </lineage>
</organism>
<dbReference type="EMBL" id="BAABDQ010000003">
    <property type="protein sequence ID" value="GAA3538204.1"/>
    <property type="molecule type" value="Genomic_DNA"/>
</dbReference>